<keyword evidence="5" id="KW-1185">Reference proteome</keyword>
<dbReference type="SUPFAM" id="SSF51261">
    <property type="entry name" value="Duplicated hybrid motif"/>
    <property type="match status" value="1"/>
</dbReference>
<name>A0ABN1PKK3_9ACTN</name>
<evidence type="ECO:0000256" key="2">
    <source>
        <dbReference type="SAM" id="SignalP"/>
    </source>
</evidence>
<protein>
    <recommendedName>
        <fullName evidence="3">M23ase beta-sheet core domain-containing protein</fullName>
    </recommendedName>
</protein>
<comment type="caution">
    <text evidence="4">The sequence shown here is derived from an EMBL/GenBank/DDBJ whole genome shotgun (WGS) entry which is preliminary data.</text>
</comment>
<dbReference type="Proteomes" id="UP001501578">
    <property type="component" value="Unassembled WGS sequence"/>
</dbReference>
<keyword evidence="2" id="KW-0732">Signal</keyword>
<dbReference type="EMBL" id="BAAAHQ010000015">
    <property type="protein sequence ID" value="GAA0929635.1"/>
    <property type="molecule type" value="Genomic_DNA"/>
</dbReference>
<dbReference type="InterPro" id="IPR011055">
    <property type="entry name" value="Dup_hybrid_motif"/>
</dbReference>
<sequence>MEHMRSGLLGRWAAAAAAVTLAAGCAQSGETTRANTSPTSAAPSGEGAIPQQEQRPKGDDPVKVPPPKVSKYTYVFPVKDCRTTYQRKLLVLPKTTIWAAKGCAFVAPIDGVVDEVNTRNRWRPSTDRGADREGRFVTIVGEDGVRYLGGHLDSVTEGLAPGTRVKAGQELGRVGNSGNARNTAPNLYFAISWKTGPAHWWVRRGMVRPWDYLDAWSTGNKTLSPRDATRKLRRKLGETPPCAVQCASRKPPQGTKDPGKRPGKRSEPGPVLTVDPTVVPSTRP</sequence>
<evidence type="ECO:0000313" key="4">
    <source>
        <dbReference type="EMBL" id="GAA0929635.1"/>
    </source>
</evidence>
<feature type="compositionally biased region" description="Basic and acidic residues" evidence="1">
    <location>
        <begin position="257"/>
        <end position="267"/>
    </location>
</feature>
<dbReference type="PROSITE" id="PS51257">
    <property type="entry name" value="PROKAR_LIPOPROTEIN"/>
    <property type="match status" value="1"/>
</dbReference>
<feature type="domain" description="M23ase beta-sheet core" evidence="3">
    <location>
        <begin position="98"/>
        <end position="195"/>
    </location>
</feature>
<evidence type="ECO:0000259" key="3">
    <source>
        <dbReference type="Pfam" id="PF01551"/>
    </source>
</evidence>
<gene>
    <name evidence="4" type="ORF">GCM10009560_33630</name>
</gene>
<dbReference type="Pfam" id="PF01551">
    <property type="entry name" value="Peptidase_M23"/>
    <property type="match status" value="1"/>
</dbReference>
<accession>A0ABN1PKK3</accession>
<dbReference type="CDD" id="cd12797">
    <property type="entry name" value="M23_peptidase"/>
    <property type="match status" value="1"/>
</dbReference>
<dbReference type="Gene3D" id="2.70.70.10">
    <property type="entry name" value="Glucose Permease (Domain IIA)"/>
    <property type="match status" value="1"/>
</dbReference>
<feature type="compositionally biased region" description="Polar residues" evidence="1">
    <location>
        <begin position="28"/>
        <end position="42"/>
    </location>
</feature>
<feature type="region of interest" description="Disordered" evidence="1">
    <location>
        <begin position="27"/>
        <end position="66"/>
    </location>
</feature>
<feature type="signal peptide" evidence="2">
    <location>
        <begin position="1"/>
        <end position="28"/>
    </location>
</feature>
<feature type="region of interest" description="Disordered" evidence="1">
    <location>
        <begin position="236"/>
        <end position="284"/>
    </location>
</feature>
<dbReference type="InterPro" id="IPR016047">
    <property type="entry name" value="M23ase_b-sheet_dom"/>
</dbReference>
<feature type="chain" id="PRO_5046372424" description="M23ase beta-sheet core domain-containing protein" evidence="2">
    <location>
        <begin position="29"/>
        <end position="284"/>
    </location>
</feature>
<evidence type="ECO:0000313" key="5">
    <source>
        <dbReference type="Proteomes" id="UP001501578"/>
    </source>
</evidence>
<proteinExistence type="predicted"/>
<organism evidence="4 5">
    <name type="scientific">Nonomuraea longicatena</name>
    <dbReference type="NCBI Taxonomy" id="83682"/>
    <lineage>
        <taxon>Bacteria</taxon>
        <taxon>Bacillati</taxon>
        <taxon>Actinomycetota</taxon>
        <taxon>Actinomycetes</taxon>
        <taxon>Streptosporangiales</taxon>
        <taxon>Streptosporangiaceae</taxon>
        <taxon>Nonomuraea</taxon>
    </lineage>
</organism>
<evidence type="ECO:0000256" key="1">
    <source>
        <dbReference type="SAM" id="MobiDB-lite"/>
    </source>
</evidence>
<reference evidence="4 5" key="1">
    <citation type="journal article" date="2019" name="Int. J. Syst. Evol. Microbiol.">
        <title>The Global Catalogue of Microorganisms (GCM) 10K type strain sequencing project: providing services to taxonomists for standard genome sequencing and annotation.</title>
        <authorList>
            <consortium name="The Broad Institute Genomics Platform"/>
            <consortium name="The Broad Institute Genome Sequencing Center for Infectious Disease"/>
            <person name="Wu L."/>
            <person name="Ma J."/>
        </authorList>
    </citation>
    <scope>NUCLEOTIDE SEQUENCE [LARGE SCALE GENOMIC DNA]</scope>
    <source>
        <strain evidence="4 5">JCM 11136</strain>
    </source>
</reference>